<dbReference type="SUPFAM" id="SSF55874">
    <property type="entry name" value="ATPase domain of HSP90 chaperone/DNA topoisomerase II/histidine kinase"/>
    <property type="match status" value="1"/>
</dbReference>
<proteinExistence type="predicted"/>
<keyword evidence="3" id="KW-0597">Phosphoprotein</keyword>
<reference evidence="7 8" key="1">
    <citation type="submission" date="2018-09" db="EMBL/GenBank/DDBJ databases">
        <title>Genome sequencing of strain 6GH32-13.</title>
        <authorList>
            <person name="Weon H.-Y."/>
            <person name="Heo J."/>
            <person name="Kwon S.-W."/>
        </authorList>
    </citation>
    <scope>NUCLEOTIDE SEQUENCE [LARGE SCALE GENOMIC DNA]</scope>
    <source>
        <strain evidence="7 8">5GH32-13</strain>
    </source>
</reference>
<evidence type="ECO:0000256" key="4">
    <source>
        <dbReference type="SAM" id="MobiDB-lite"/>
    </source>
</evidence>
<evidence type="ECO:0000313" key="8">
    <source>
        <dbReference type="Proteomes" id="UP000263900"/>
    </source>
</evidence>
<feature type="compositionally biased region" description="Polar residues" evidence="4">
    <location>
        <begin position="1037"/>
        <end position="1055"/>
    </location>
</feature>
<dbReference type="CDD" id="cd00082">
    <property type="entry name" value="HisKA"/>
    <property type="match status" value="1"/>
</dbReference>
<dbReference type="PROSITE" id="PS50109">
    <property type="entry name" value="HIS_KIN"/>
    <property type="match status" value="1"/>
</dbReference>
<dbReference type="Pfam" id="PF07495">
    <property type="entry name" value="Y_Y_Y"/>
    <property type="match status" value="1"/>
</dbReference>
<dbReference type="FunFam" id="2.60.40.10:FF:000791">
    <property type="entry name" value="Two-component system sensor histidine kinase/response regulator"/>
    <property type="match status" value="1"/>
</dbReference>
<evidence type="ECO:0000313" key="7">
    <source>
        <dbReference type="EMBL" id="AXY75041.1"/>
    </source>
</evidence>
<dbReference type="InterPro" id="IPR003594">
    <property type="entry name" value="HATPase_dom"/>
</dbReference>
<evidence type="ECO:0000259" key="6">
    <source>
        <dbReference type="PROSITE" id="PS50109"/>
    </source>
</evidence>
<dbReference type="SMART" id="SM00388">
    <property type="entry name" value="HisKA"/>
    <property type="match status" value="1"/>
</dbReference>
<keyword evidence="5" id="KW-0812">Transmembrane</keyword>
<comment type="catalytic activity">
    <reaction evidence="1">
        <text>ATP + protein L-histidine = ADP + protein N-phospho-L-histidine.</text>
        <dbReference type="EC" id="2.7.13.3"/>
    </reaction>
</comment>
<protein>
    <recommendedName>
        <fullName evidence="2">histidine kinase</fullName>
        <ecNumber evidence="2">2.7.13.3</ecNumber>
    </recommendedName>
</protein>
<dbReference type="SMART" id="SM00387">
    <property type="entry name" value="HATPase_c"/>
    <property type="match status" value="1"/>
</dbReference>
<dbReference type="Gene3D" id="1.10.287.130">
    <property type="match status" value="1"/>
</dbReference>
<evidence type="ECO:0000256" key="5">
    <source>
        <dbReference type="SAM" id="Phobius"/>
    </source>
</evidence>
<dbReference type="FunFam" id="1.10.287.130:FF:000045">
    <property type="entry name" value="Two-component system sensor histidine kinase/response regulator"/>
    <property type="match status" value="1"/>
</dbReference>
<dbReference type="PANTHER" id="PTHR43547:SF2">
    <property type="entry name" value="HYBRID SIGNAL TRANSDUCTION HISTIDINE KINASE C"/>
    <property type="match status" value="1"/>
</dbReference>
<keyword evidence="5" id="KW-0472">Membrane</keyword>
<name>A0A3B7MXG5_9BACT</name>
<organism evidence="7 8">
    <name type="scientific">Paraflavitalea soli</name>
    <dbReference type="NCBI Taxonomy" id="2315862"/>
    <lineage>
        <taxon>Bacteria</taxon>
        <taxon>Pseudomonadati</taxon>
        <taxon>Bacteroidota</taxon>
        <taxon>Chitinophagia</taxon>
        <taxon>Chitinophagales</taxon>
        <taxon>Chitinophagaceae</taxon>
        <taxon>Paraflavitalea</taxon>
    </lineage>
</organism>
<dbReference type="InterPro" id="IPR036097">
    <property type="entry name" value="HisK_dim/P_sf"/>
</dbReference>
<dbReference type="Pfam" id="PF07494">
    <property type="entry name" value="Reg_prop"/>
    <property type="match status" value="5"/>
</dbReference>
<dbReference type="EC" id="2.7.13.3" evidence="2"/>
<dbReference type="Gene3D" id="2.130.10.10">
    <property type="entry name" value="YVTN repeat-like/Quinoprotein amine dehydrogenase"/>
    <property type="match status" value="2"/>
</dbReference>
<feature type="domain" description="Histidine kinase" evidence="6">
    <location>
        <begin position="818"/>
        <end position="1034"/>
    </location>
</feature>
<dbReference type="PRINTS" id="PR00344">
    <property type="entry name" value="BCTRLSENSOR"/>
</dbReference>
<dbReference type="SUPFAM" id="SSF47384">
    <property type="entry name" value="Homodimeric domain of signal transducing histidine kinase"/>
    <property type="match status" value="1"/>
</dbReference>
<sequence>MACTCKLYGQGYYFRHYQVEQGLSHNTVNCITQDKEGFMWFGTKDGINRFDGISFKVFRRNPSDSTSLGNNFVYSLHVDRKGILWVGTRQGLYQYNASTECFRFIKSTGWTDVRDITSDKHGNLWFILGLRLYRYNEAKDSLPVLVDYDQKELSAITITADGQLWVSSVDGRLLQYDAATGRFSGYDLFNESVTPPSKWIGKIYATGKGHILAATSHQGIKLFDIATHQYKDILTQNADHSVVYGRDLFYYGGDEYWMATESGVYIYNIKDGSLKNLRKHFNDPYSLADNAVYALCRDKEGGMWVGTFFGGVNYYPRQYTSFQKYFPGSTYNNICGNAVREMCEDQYGNLWIGTEDGGLNKLEQSTGKISQYLPGGTPSTISYTNIHGLAAIGNELWIGTFEHGVNVMDIPSGKIIRHYSKRRSAPSTSPASFVITFYQTRAGELLAGTPLGLYRYDRQTDDFVAIQENIFVASILEDHAGTIWLSTGGKGLFYYNPTTGEHGNLLPDPGNSNSLPSGLINNVFEDSYHNLWVATEDGGLCQYNHTTKSMKRYTTKNGLPSDFVFMVQEDSHHNIWISTTRGLCCLNPVTGSVQVYTKSNGLLSDQFNYHSAYKDKKGRMYFGSVKGLISFNPDEFTQNSFMPPVYITGIQVNNKELGIKAQGSSLANSVIQTQRITLPYTASTFSIDFAALSYTAPESTEYMYKMEGLDKDWTILKANRKVYFTGLAAGTYRFIVKAANSTGKWNSEPAQLQIRILPPFWASSWAYSLYAVLLIAIILYIIRNYHRRTEEKNKRKMELLEHEKEKELYQAKIEFFTNVAHEIKTPLTLIKGPLEKVIKKSDQLPELRNSLQIMERNTDRLIDLTNQLLDFRQTEAKGFSLNFTPINISELLEETYVNFKPLAEQRNLLFTMDLPAQALHTMADQDALNKIFSNVFSNAIKYAGSQVQVQLLPVEEGASLFTIEIANDGDLIPYDMKEKIFEPFFRLKRMEKQKGTGIGLALARSLTHLHKGDLYLKETHNGLNTFVISLPLPMASTGASTSREQNDNTIQSVNP</sequence>
<dbReference type="Gene3D" id="2.60.40.10">
    <property type="entry name" value="Immunoglobulins"/>
    <property type="match status" value="1"/>
</dbReference>
<dbReference type="OrthoDB" id="9809670at2"/>
<keyword evidence="5" id="KW-1133">Transmembrane helix</keyword>
<dbReference type="InterPro" id="IPR003661">
    <property type="entry name" value="HisK_dim/P_dom"/>
</dbReference>
<dbReference type="Pfam" id="PF02518">
    <property type="entry name" value="HATPase_c"/>
    <property type="match status" value="1"/>
</dbReference>
<dbReference type="InterPro" id="IPR005467">
    <property type="entry name" value="His_kinase_dom"/>
</dbReference>
<dbReference type="RefSeq" id="WP_119050923.1">
    <property type="nucleotide sequence ID" value="NZ_CP032157.1"/>
</dbReference>
<dbReference type="Proteomes" id="UP000263900">
    <property type="component" value="Chromosome"/>
</dbReference>
<dbReference type="InterPro" id="IPR036890">
    <property type="entry name" value="HATPase_C_sf"/>
</dbReference>
<dbReference type="PANTHER" id="PTHR43547">
    <property type="entry name" value="TWO-COMPONENT HISTIDINE KINASE"/>
    <property type="match status" value="1"/>
</dbReference>
<dbReference type="AlphaFoldDB" id="A0A3B7MXG5"/>
<dbReference type="EMBL" id="CP032157">
    <property type="protein sequence ID" value="AXY75041.1"/>
    <property type="molecule type" value="Genomic_DNA"/>
</dbReference>
<keyword evidence="8" id="KW-1185">Reference proteome</keyword>
<evidence type="ECO:0000256" key="1">
    <source>
        <dbReference type="ARBA" id="ARBA00000085"/>
    </source>
</evidence>
<dbReference type="Gene3D" id="3.30.565.10">
    <property type="entry name" value="Histidine kinase-like ATPase, C-terminal domain"/>
    <property type="match status" value="1"/>
</dbReference>
<accession>A0A3B7MXG5</accession>
<feature type="transmembrane region" description="Helical" evidence="5">
    <location>
        <begin position="760"/>
        <end position="782"/>
    </location>
</feature>
<keyword evidence="7" id="KW-0418">Kinase</keyword>
<dbReference type="InterPro" id="IPR004358">
    <property type="entry name" value="Sig_transdc_His_kin-like_C"/>
</dbReference>
<dbReference type="KEGG" id="pseg:D3H65_14110"/>
<evidence type="ECO:0000256" key="3">
    <source>
        <dbReference type="ARBA" id="ARBA00022553"/>
    </source>
</evidence>
<dbReference type="GO" id="GO:0000155">
    <property type="term" value="F:phosphorelay sensor kinase activity"/>
    <property type="evidence" value="ECO:0007669"/>
    <property type="project" value="InterPro"/>
</dbReference>
<keyword evidence="7" id="KW-0808">Transferase</keyword>
<gene>
    <name evidence="7" type="ORF">D3H65_14110</name>
</gene>
<dbReference type="InterPro" id="IPR013783">
    <property type="entry name" value="Ig-like_fold"/>
</dbReference>
<evidence type="ECO:0000256" key="2">
    <source>
        <dbReference type="ARBA" id="ARBA00012438"/>
    </source>
</evidence>
<dbReference type="InterPro" id="IPR011123">
    <property type="entry name" value="Y_Y_Y"/>
</dbReference>
<dbReference type="InterPro" id="IPR015943">
    <property type="entry name" value="WD40/YVTN_repeat-like_dom_sf"/>
</dbReference>
<dbReference type="InterPro" id="IPR011110">
    <property type="entry name" value="Reg_prop"/>
</dbReference>
<feature type="region of interest" description="Disordered" evidence="4">
    <location>
        <begin position="1036"/>
        <end position="1055"/>
    </location>
</feature>
<dbReference type="Pfam" id="PF00512">
    <property type="entry name" value="HisKA"/>
    <property type="match status" value="1"/>
</dbReference>
<dbReference type="SUPFAM" id="SSF63829">
    <property type="entry name" value="Calcium-dependent phosphotriesterase"/>
    <property type="match status" value="2"/>
</dbReference>